<keyword evidence="2" id="KW-0805">Transcription regulation</keyword>
<evidence type="ECO:0000259" key="5">
    <source>
        <dbReference type="Pfam" id="PF01628"/>
    </source>
</evidence>
<accession>A0A1G2E1H2</accession>
<organism evidence="6 7">
    <name type="scientific">Candidatus Nealsonbacteria bacterium RIFCSPHIGHO2_01_FULL_38_55</name>
    <dbReference type="NCBI Taxonomy" id="1801664"/>
    <lineage>
        <taxon>Bacteria</taxon>
        <taxon>Candidatus Nealsoniibacteriota</taxon>
    </lineage>
</organism>
<evidence type="ECO:0000256" key="3">
    <source>
        <dbReference type="ARBA" id="ARBA00023016"/>
    </source>
</evidence>
<evidence type="ECO:0000256" key="1">
    <source>
        <dbReference type="ARBA" id="ARBA00022491"/>
    </source>
</evidence>
<feature type="domain" description="Heat-inducible transcription repressor HrcA C-terminal" evidence="5">
    <location>
        <begin position="96"/>
        <end position="249"/>
    </location>
</feature>
<comment type="caution">
    <text evidence="6">The sequence shown here is derived from an EMBL/GenBank/DDBJ whole genome shotgun (WGS) entry which is preliminary data.</text>
</comment>
<dbReference type="InterPro" id="IPR002571">
    <property type="entry name" value="HrcA"/>
</dbReference>
<evidence type="ECO:0000313" key="7">
    <source>
        <dbReference type="Proteomes" id="UP000177360"/>
    </source>
</evidence>
<gene>
    <name evidence="6" type="ORF">A2626_03020</name>
</gene>
<dbReference type="GO" id="GO:0045892">
    <property type="term" value="P:negative regulation of DNA-templated transcription"/>
    <property type="evidence" value="ECO:0007669"/>
    <property type="project" value="TreeGrafter"/>
</dbReference>
<keyword evidence="4" id="KW-0804">Transcription</keyword>
<dbReference type="GO" id="GO:0003677">
    <property type="term" value="F:DNA binding"/>
    <property type="evidence" value="ECO:0007669"/>
    <property type="project" value="InterPro"/>
</dbReference>
<sequence length="262" mass="30223">MVITERQEKILDCLTRQYIATAKPIGSEFLVEKNNFGICPATIRNEMQKLAEDGYLCQPHTSAGRIPTSKAYRFFVDKALEFNFEENFFPCDFEDIEKEKNDIYKFSGSVARELAENTTCLALAYLFEDDFLWKDGWKVVFQNPEFRETDYLEEFVSAVDCFEKKAGDFFSSQEERNEAHPVRSQTQKASADSRARRIFNGVNVFIGEEGGFFDSNNFGLIMSQADFPKNKKGLVAILGPKRMDYDKNIKTIYYLINSLKHI</sequence>
<dbReference type="EMBL" id="MHLZ01000025">
    <property type="protein sequence ID" value="OGZ19677.1"/>
    <property type="molecule type" value="Genomic_DNA"/>
</dbReference>
<evidence type="ECO:0000256" key="4">
    <source>
        <dbReference type="ARBA" id="ARBA00023163"/>
    </source>
</evidence>
<keyword evidence="3" id="KW-0346">Stress response</keyword>
<dbReference type="Gene3D" id="1.10.10.10">
    <property type="entry name" value="Winged helix-like DNA-binding domain superfamily/Winged helix DNA-binding domain"/>
    <property type="match status" value="1"/>
</dbReference>
<dbReference type="Proteomes" id="UP000177360">
    <property type="component" value="Unassembled WGS sequence"/>
</dbReference>
<dbReference type="Pfam" id="PF01628">
    <property type="entry name" value="HrcA"/>
    <property type="match status" value="1"/>
</dbReference>
<protein>
    <recommendedName>
        <fullName evidence="5">Heat-inducible transcription repressor HrcA C-terminal domain-containing protein</fullName>
    </recommendedName>
</protein>
<reference evidence="6 7" key="1">
    <citation type="journal article" date="2016" name="Nat. Commun.">
        <title>Thousands of microbial genomes shed light on interconnected biogeochemical processes in an aquifer system.</title>
        <authorList>
            <person name="Anantharaman K."/>
            <person name="Brown C.T."/>
            <person name="Hug L.A."/>
            <person name="Sharon I."/>
            <person name="Castelle C.J."/>
            <person name="Probst A.J."/>
            <person name="Thomas B.C."/>
            <person name="Singh A."/>
            <person name="Wilkins M.J."/>
            <person name="Karaoz U."/>
            <person name="Brodie E.L."/>
            <person name="Williams K.H."/>
            <person name="Hubbard S.S."/>
            <person name="Banfield J.F."/>
        </authorList>
    </citation>
    <scope>NUCLEOTIDE SEQUENCE [LARGE SCALE GENOMIC DNA]</scope>
</reference>
<proteinExistence type="predicted"/>
<dbReference type="SUPFAM" id="SSF55781">
    <property type="entry name" value="GAF domain-like"/>
    <property type="match status" value="1"/>
</dbReference>
<dbReference type="InterPro" id="IPR021153">
    <property type="entry name" value="HrcA_C"/>
</dbReference>
<dbReference type="SUPFAM" id="SSF46785">
    <property type="entry name" value="Winged helix' DNA-binding domain"/>
    <property type="match status" value="1"/>
</dbReference>
<dbReference type="PANTHER" id="PTHR34824:SF1">
    <property type="entry name" value="HEAT-INDUCIBLE TRANSCRIPTION REPRESSOR HRCA"/>
    <property type="match status" value="1"/>
</dbReference>
<keyword evidence="1" id="KW-0678">Repressor</keyword>
<evidence type="ECO:0000256" key="2">
    <source>
        <dbReference type="ARBA" id="ARBA00023015"/>
    </source>
</evidence>
<evidence type="ECO:0000313" key="6">
    <source>
        <dbReference type="EMBL" id="OGZ19677.1"/>
    </source>
</evidence>
<dbReference type="InterPro" id="IPR036390">
    <property type="entry name" value="WH_DNA-bd_sf"/>
</dbReference>
<dbReference type="InterPro" id="IPR036388">
    <property type="entry name" value="WH-like_DNA-bd_sf"/>
</dbReference>
<name>A0A1G2E1H2_9BACT</name>
<dbReference type="InterPro" id="IPR029016">
    <property type="entry name" value="GAF-like_dom_sf"/>
</dbReference>
<dbReference type="Gene3D" id="3.30.450.40">
    <property type="match status" value="1"/>
</dbReference>
<dbReference type="AlphaFoldDB" id="A0A1G2E1H2"/>
<dbReference type="PANTHER" id="PTHR34824">
    <property type="entry name" value="HEAT-INDUCIBLE TRANSCRIPTION REPRESSOR HRCA"/>
    <property type="match status" value="1"/>
</dbReference>